<name>A0ACC2DDI5_DIPCM</name>
<dbReference type="EMBL" id="CM055097">
    <property type="protein sequence ID" value="KAJ7552389.1"/>
    <property type="molecule type" value="Genomic_DNA"/>
</dbReference>
<accession>A0ACC2DDI5</accession>
<evidence type="ECO:0000313" key="2">
    <source>
        <dbReference type="Proteomes" id="UP001162992"/>
    </source>
</evidence>
<organism evidence="1 2">
    <name type="scientific">Diphasiastrum complanatum</name>
    <name type="common">Issler's clubmoss</name>
    <name type="synonym">Lycopodium complanatum</name>
    <dbReference type="NCBI Taxonomy" id="34168"/>
    <lineage>
        <taxon>Eukaryota</taxon>
        <taxon>Viridiplantae</taxon>
        <taxon>Streptophyta</taxon>
        <taxon>Embryophyta</taxon>
        <taxon>Tracheophyta</taxon>
        <taxon>Lycopodiopsida</taxon>
        <taxon>Lycopodiales</taxon>
        <taxon>Lycopodiaceae</taxon>
        <taxon>Lycopodioideae</taxon>
        <taxon>Diphasiastrum</taxon>
    </lineage>
</organism>
<keyword evidence="2" id="KW-1185">Reference proteome</keyword>
<gene>
    <name evidence="1" type="ORF">O6H91_06G053800</name>
</gene>
<proteinExistence type="predicted"/>
<reference evidence="2" key="1">
    <citation type="journal article" date="2024" name="Proc. Natl. Acad. Sci. U.S.A.">
        <title>Extraordinary preservation of gene collinearity over three hundred million years revealed in homosporous lycophytes.</title>
        <authorList>
            <person name="Li C."/>
            <person name="Wickell D."/>
            <person name="Kuo L.Y."/>
            <person name="Chen X."/>
            <person name="Nie B."/>
            <person name="Liao X."/>
            <person name="Peng D."/>
            <person name="Ji J."/>
            <person name="Jenkins J."/>
            <person name="Williams M."/>
            <person name="Shu S."/>
            <person name="Plott C."/>
            <person name="Barry K."/>
            <person name="Rajasekar S."/>
            <person name="Grimwood J."/>
            <person name="Han X."/>
            <person name="Sun S."/>
            <person name="Hou Z."/>
            <person name="He W."/>
            <person name="Dai G."/>
            <person name="Sun C."/>
            <person name="Schmutz J."/>
            <person name="Leebens-Mack J.H."/>
            <person name="Li F.W."/>
            <person name="Wang L."/>
        </authorList>
    </citation>
    <scope>NUCLEOTIDE SEQUENCE [LARGE SCALE GENOMIC DNA]</scope>
    <source>
        <strain evidence="2">cv. PW_Plant_1</strain>
    </source>
</reference>
<protein>
    <submittedName>
        <fullName evidence="1">Uncharacterized protein</fullName>
    </submittedName>
</protein>
<dbReference type="Proteomes" id="UP001162992">
    <property type="component" value="Chromosome 6"/>
</dbReference>
<evidence type="ECO:0000313" key="1">
    <source>
        <dbReference type="EMBL" id="KAJ7552389.1"/>
    </source>
</evidence>
<sequence length="625" mass="68221">MDARVEELLKGPILLAERTRKAVEEADSFKQECADLSRQVEKLAHLLRQAARVSTHASGGLYLNPCKRITEEIEKTLEKALALVKKCKRSGILKRVFTITSATDFRKLSYLLDNAIGDMTWFLTVSARGDASSEYAGLPPIAANDPILALIWEQIAHVQAGSAEEKLEAAAYLATLAADNERNGKIIIEEGGLPPLLKLLSEGAASGQESAATALGVLASDQQRVQEILKAGALQPFLQIVIDAPMKVQIQVVIALANMVSHDPETQNAFGVAIRHLVALLVYETIEEPVRIQNALNSMHTLVKTSMAQNMLGTHIQESGTSGNKGRKESMPGRPNHHSRSGSESFINYENSRPRTGSTLRGLNRKEREQEDPQTKMKLKADVARALWKLAANNVKNSKSITDTRALLCFAKLIENGEEEVQRNSIMAVMEIAAAAEKDQELRKASFKMTSPAVRAIVEQLLRIIGEGDPEIQVPALRAIGCLARMFPTRETRVVRPLTAQLANADLSVATEAAIALQKFTTHENYLCVVHSKTVLEAFGAPYIVKLATFGGEQAQIPALILLCNIALHAGDDDTLKKAKALRALEASSRLAPIMQMPTLSKLIPLAIENLKLYQPGAHQENGFE</sequence>
<comment type="caution">
    <text evidence="1">The sequence shown here is derived from an EMBL/GenBank/DDBJ whole genome shotgun (WGS) entry which is preliminary data.</text>
</comment>